<sequence>MVDPEPKTKLPSYWEQGELYMKNKLAYDAMQVFHYYGRDVHGSRIDADRQQAAVTLALEQADGFEMDGMLAKHVRVPFARECGKVMLAIDFLERRLGAYADPTANGIPFRIRMYRDELARQHKKVGPGDTE</sequence>
<evidence type="ECO:0000313" key="2">
    <source>
        <dbReference type="Proteomes" id="UP000509750"/>
    </source>
</evidence>
<dbReference type="RefSeq" id="WP_179171589.1">
    <property type="nucleotide sequence ID" value="NZ_CP058532.1"/>
</dbReference>
<protein>
    <submittedName>
        <fullName evidence="1">Uncharacterized protein</fullName>
    </submittedName>
</protein>
<dbReference type="GeneID" id="56031293"/>
<proteinExistence type="predicted"/>
<evidence type="ECO:0000313" key="1">
    <source>
        <dbReference type="EMBL" id="QLG30015.1"/>
    </source>
</evidence>
<keyword evidence="2" id="KW-1185">Reference proteome</keyword>
<keyword evidence="1" id="KW-0614">Plasmid</keyword>
<reference evidence="1 2" key="1">
    <citation type="submission" date="2020-07" db="EMBL/GenBank/DDBJ databases">
        <title>Gai3-2, isolated from salt lake.</title>
        <authorList>
            <person name="Cui H."/>
            <person name="Shi X."/>
        </authorList>
    </citation>
    <scope>NUCLEOTIDE SEQUENCE [LARGE SCALE GENOMIC DNA]</scope>
    <source>
        <strain evidence="1 2">Gai3-2</strain>
        <plasmid evidence="1 2">unnamed3</plasmid>
    </source>
</reference>
<organism evidence="1 2">
    <name type="scientific">Halorarum halophilum</name>
    <dbReference type="NCBI Taxonomy" id="2743090"/>
    <lineage>
        <taxon>Archaea</taxon>
        <taxon>Methanobacteriati</taxon>
        <taxon>Methanobacteriota</taxon>
        <taxon>Stenosarchaea group</taxon>
        <taxon>Halobacteria</taxon>
        <taxon>Halobacteriales</taxon>
        <taxon>Haloferacaceae</taxon>
        <taxon>Halorarum</taxon>
    </lineage>
</organism>
<gene>
    <name evidence="1" type="ORF">HUG10_20630</name>
</gene>
<dbReference type="KEGG" id="halg:HUG10_20630"/>
<dbReference type="Proteomes" id="UP000509750">
    <property type="component" value="Plasmid unnamed3"/>
</dbReference>
<name>A0A7D5KP86_9EURY</name>
<dbReference type="EMBL" id="CP058532">
    <property type="protein sequence ID" value="QLG30015.1"/>
    <property type="molecule type" value="Genomic_DNA"/>
</dbReference>
<geneLocation type="plasmid" evidence="1 2">
    <name>unnamed3</name>
</geneLocation>
<accession>A0A7D5KP86</accession>
<dbReference type="AlphaFoldDB" id="A0A7D5KP86"/>